<geneLocation type="plasmid" evidence="1">
    <name>pTSY</name>
</geneLocation>
<dbReference type="Proteomes" id="UP000019141">
    <property type="component" value="Unassembled WGS sequence"/>
</dbReference>
<evidence type="ECO:0008006" key="3">
    <source>
        <dbReference type="Google" id="ProtNLM"/>
    </source>
</evidence>
<dbReference type="PATRIC" id="fig|1429438.4.peg.156"/>
<sequence length="140" mass="15036">ILHSAEVDYASLLPSMFEMNAGYFLIQLASEADKERVYKLCGEHSRSDANGVAQVCFIGVINPLDPRVETAQGVCDDLVLAAKHIPKDRLGSTDDCGFSPFSIDVKPKHGSPDVARDIAFQKIAARVEGTKMASAVLGLS</sequence>
<keyword evidence="1" id="KW-0614">Plasmid</keyword>
<dbReference type="Gene3D" id="3.20.20.210">
    <property type="match status" value="1"/>
</dbReference>
<dbReference type="SUPFAM" id="SSF51726">
    <property type="entry name" value="UROD/MetE-like"/>
    <property type="match status" value="1"/>
</dbReference>
<organism evidence="1 2">
    <name type="scientific">Entotheonella factor</name>
    <dbReference type="NCBI Taxonomy" id="1429438"/>
    <lineage>
        <taxon>Bacteria</taxon>
        <taxon>Pseudomonadati</taxon>
        <taxon>Nitrospinota/Tectimicrobiota group</taxon>
        <taxon>Candidatus Tectimicrobiota</taxon>
        <taxon>Candidatus Entotheonellia</taxon>
        <taxon>Candidatus Entotheonellales</taxon>
        <taxon>Candidatus Entotheonellaceae</taxon>
        <taxon>Candidatus Entotheonella</taxon>
    </lineage>
</organism>
<comment type="caution">
    <text evidence="1">The sequence shown here is derived from an EMBL/GenBank/DDBJ whole genome shotgun (WGS) entry which is preliminary data.</text>
</comment>
<dbReference type="InterPro" id="IPR038071">
    <property type="entry name" value="UROD/MetE-like_sf"/>
</dbReference>
<dbReference type="EMBL" id="AZHW01000030">
    <property type="protein sequence ID" value="ETX03537.1"/>
    <property type="molecule type" value="Genomic_DNA"/>
</dbReference>
<feature type="non-terminal residue" evidence="1">
    <location>
        <position position="1"/>
    </location>
</feature>
<dbReference type="HOGENOM" id="CLU_1829320_0_0_7"/>
<accession>W4M1I3</accession>
<gene>
    <name evidence="1" type="ORF">ETSY1_46925</name>
</gene>
<keyword evidence="2" id="KW-1185">Reference proteome</keyword>
<proteinExistence type="predicted"/>
<protein>
    <recommendedName>
        <fullName evidence="3">Cobalamin-independent methionine synthase MetE C-terminal/archaeal domain-containing protein</fullName>
    </recommendedName>
</protein>
<evidence type="ECO:0000313" key="2">
    <source>
        <dbReference type="Proteomes" id="UP000019141"/>
    </source>
</evidence>
<dbReference type="AlphaFoldDB" id="W4M1I3"/>
<reference evidence="1 2" key="1">
    <citation type="journal article" date="2014" name="Nature">
        <title>An environmental bacterial taxon with a large and distinct metabolic repertoire.</title>
        <authorList>
            <person name="Wilson M.C."/>
            <person name="Mori T."/>
            <person name="Ruckert C."/>
            <person name="Uria A.R."/>
            <person name="Helf M.J."/>
            <person name="Takada K."/>
            <person name="Gernert C."/>
            <person name="Steffens U.A."/>
            <person name="Heycke N."/>
            <person name="Schmitt S."/>
            <person name="Rinke C."/>
            <person name="Helfrich E.J."/>
            <person name="Brachmann A.O."/>
            <person name="Gurgui C."/>
            <person name="Wakimoto T."/>
            <person name="Kracht M."/>
            <person name="Crusemann M."/>
            <person name="Hentschel U."/>
            <person name="Abe I."/>
            <person name="Matsunaga S."/>
            <person name="Kalinowski J."/>
            <person name="Takeyama H."/>
            <person name="Piel J."/>
        </authorList>
    </citation>
    <scope>NUCLEOTIDE SEQUENCE [LARGE SCALE GENOMIC DNA]</scope>
    <source>
        <strain evidence="2">TSY1</strain>
        <plasmid evidence="1">pTSY</plasmid>
    </source>
</reference>
<evidence type="ECO:0000313" key="1">
    <source>
        <dbReference type="EMBL" id="ETX03537.1"/>
    </source>
</evidence>
<name>W4M1I3_ENTF1</name>